<protein>
    <recommendedName>
        <fullName evidence="3">Glycosyl hydrolase family 32 N-terminal domain-containing protein</fullName>
    </recommendedName>
</protein>
<dbReference type="Gene3D" id="2.115.10.20">
    <property type="entry name" value="Glycosyl hydrolase domain, family 43"/>
    <property type="match status" value="2"/>
</dbReference>
<evidence type="ECO:0000313" key="2">
    <source>
        <dbReference type="Proteomes" id="UP001058860"/>
    </source>
</evidence>
<name>A0ABY5PHE3_9ACTN</name>
<dbReference type="SUPFAM" id="SSF75005">
    <property type="entry name" value="Arabinanase/levansucrase/invertase"/>
    <property type="match status" value="1"/>
</dbReference>
<reference evidence="2" key="1">
    <citation type="submission" date="2021-11" db="EMBL/GenBank/DDBJ databases">
        <title>Cultivation dependent microbiological survey of springs from the worlds oldest radium mine currently devoted to the extraction of radon-saturated water.</title>
        <authorList>
            <person name="Kapinusova G."/>
            <person name="Smrhova T."/>
            <person name="Strejcek M."/>
            <person name="Suman J."/>
            <person name="Jani K."/>
            <person name="Pajer P."/>
            <person name="Uhlik O."/>
        </authorList>
    </citation>
    <scope>NUCLEOTIDE SEQUENCE [LARGE SCALE GENOMIC DNA]</scope>
    <source>
        <strain evidence="2">J379</strain>
    </source>
</reference>
<proteinExistence type="predicted"/>
<dbReference type="InterPro" id="IPR023296">
    <property type="entry name" value="Glyco_hydro_beta-prop_sf"/>
</dbReference>
<evidence type="ECO:0000313" key="1">
    <source>
        <dbReference type="EMBL" id="UUY04088.1"/>
    </source>
</evidence>
<gene>
    <name evidence="1" type="ORF">LRS13_00740</name>
</gene>
<accession>A0ABY5PHE3</accession>
<dbReference type="RefSeq" id="WP_353864581.1">
    <property type="nucleotide sequence ID" value="NZ_CP088295.1"/>
</dbReference>
<organism evidence="1 2">
    <name type="scientific">Svornostia abyssi</name>
    <dbReference type="NCBI Taxonomy" id="2898438"/>
    <lineage>
        <taxon>Bacteria</taxon>
        <taxon>Bacillati</taxon>
        <taxon>Actinomycetota</taxon>
        <taxon>Thermoleophilia</taxon>
        <taxon>Solirubrobacterales</taxon>
        <taxon>Baekduiaceae</taxon>
        <taxon>Svornostia</taxon>
    </lineage>
</organism>
<keyword evidence="2" id="KW-1185">Reference proteome</keyword>
<sequence>MRSGQWRKQGSIFRADGQHAWMATHAQVPLPHVLGDGRVRILFGTRDAQGRTRTAWLDADAADPSRVLEVGDEPALDLGARGAFDDSGAMPSCLVQRDDGLYLFYVGWQRAVSVPYHTSIGLAVSHDDGRSFTRVYDGPVLDRGPHEPFFVTMPFVRVEDGRWRMWFSSGTAWLGDPPNPVYVIKHVDSADGVHWSGDPVPCIVPRSDEEAATRPWVVRDGDGYRMWFCFRGAHAFRDDVRESYRIGMAESPDGIQWTRRDDDAGIARSDSGWDSDMVAYPALYEHAGITHLLYNGNGFGVSGMGHAIAQPA</sequence>
<dbReference type="EMBL" id="CP088295">
    <property type="protein sequence ID" value="UUY04088.1"/>
    <property type="molecule type" value="Genomic_DNA"/>
</dbReference>
<evidence type="ECO:0008006" key="3">
    <source>
        <dbReference type="Google" id="ProtNLM"/>
    </source>
</evidence>
<dbReference type="PANTHER" id="PTHR35279">
    <property type="match status" value="1"/>
</dbReference>
<dbReference type="Proteomes" id="UP001058860">
    <property type="component" value="Chromosome"/>
</dbReference>
<dbReference type="PANTHER" id="PTHR35279:SF1">
    <property type="entry name" value="ARABINANASE_LEVANSUCRASE_INVERTASE"/>
    <property type="match status" value="1"/>
</dbReference>